<dbReference type="InterPro" id="IPR018062">
    <property type="entry name" value="HTH_AraC-typ_CS"/>
</dbReference>
<keyword evidence="7" id="KW-0804">Transcription</keyword>
<evidence type="ECO:0000256" key="2">
    <source>
        <dbReference type="ARBA" id="ARBA00022490"/>
    </source>
</evidence>
<keyword evidence="6" id="KW-0238">DNA-binding</keyword>
<protein>
    <submittedName>
        <fullName evidence="11">Response regulator</fullName>
    </submittedName>
</protein>
<dbReference type="InterPro" id="IPR020449">
    <property type="entry name" value="Tscrpt_reg_AraC-type_HTH"/>
</dbReference>
<dbReference type="GO" id="GO:0003700">
    <property type="term" value="F:DNA-binding transcription factor activity"/>
    <property type="evidence" value="ECO:0007669"/>
    <property type="project" value="InterPro"/>
</dbReference>
<dbReference type="Pfam" id="PF12833">
    <property type="entry name" value="HTH_18"/>
    <property type="match status" value="1"/>
</dbReference>
<dbReference type="InterPro" id="IPR011006">
    <property type="entry name" value="CheY-like_superfamily"/>
</dbReference>
<dbReference type="RefSeq" id="WP_169281695.1">
    <property type="nucleotide sequence ID" value="NZ_CP051680.1"/>
</dbReference>
<evidence type="ECO:0000256" key="3">
    <source>
        <dbReference type="ARBA" id="ARBA00022553"/>
    </source>
</evidence>
<dbReference type="SMART" id="SM00448">
    <property type="entry name" value="REC"/>
    <property type="match status" value="1"/>
</dbReference>
<dbReference type="Gene3D" id="3.40.50.2300">
    <property type="match status" value="1"/>
</dbReference>
<keyword evidence="3 8" id="KW-0597">Phosphoprotein</keyword>
<dbReference type="GO" id="GO:0043565">
    <property type="term" value="F:sequence-specific DNA binding"/>
    <property type="evidence" value="ECO:0007669"/>
    <property type="project" value="InterPro"/>
</dbReference>
<name>A0A7Z2ZMT3_9BACL</name>
<evidence type="ECO:0000256" key="1">
    <source>
        <dbReference type="ARBA" id="ARBA00004496"/>
    </source>
</evidence>
<evidence type="ECO:0000259" key="10">
    <source>
        <dbReference type="PROSITE" id="PS50110"/>
    </source>
</evidence>
<feature type="modified residue" description="4-aspartylphosphate" evidence="8">
    <location>
        <position position="55"/>
    </location>
</feature>
<dbReference type="PROSITE" id="PS01124">
    <property type="entry name" value="HTH_ARAC_FAMILY_2"/>
    <property type="match status" value="1"/>
</dbReference>
<keyword evidence="4" id="KW-0902">Two-component regulatory system</keyword>
<evidence type="ECO:0000256" key="6">
    <source>
        <dbReference type="ARBA" id="ARBA00023125"/>
    </source>
</evidence>
<gene>
    <name evidence="11" type="ORF">HH215_21125</name>
</gene>
<keyword evidence="2" id="KW-0963">Cytoplasm</keyword>
<dbReference type="GO" id="GO:0000160">
    <property type="term" value="P:phosphorelay signal transduction system"/>
    <property type="evidence" value="ECO:0007669"/>
    <property type="project" value="UniProtKB-KW"/>
</dbReference>
<dbReference type="KEGG" id="cheb:HH215_21125"/>
<dbReference type="SUPFAM" id="SSF46689">
    <property type="entry name" value="Homeodomain-like"/>
    <property type="match status" value="1"/>
</dbReference>
<feature type="domain" description="HTH araC/xylS-type" evidence="9">
    <location>
        <begin position="404"/>
        <end position="503"/>
    </location>
</feature>
<organism evidence="11 12">
    <name type="scientific">Cohnella herbarum</name>
    <dbReference type="NCBI Taxonomy" id="2728023"/>
    <lineage>
        <taxon>Bacteria</taxon>
        <taxon>Bacillati</taxon>
        <taxon>Bacillota</taxon>
        <taxon>Bacilli</taxon>
        <taxon>Bacillales</taxon>
        <taxon>Paenibacillaceae</taxon>
        <taxon>Cohnella</taxon>
    </lineage>
</organism>
<dbReference type="InterPro" id="IPR001789">
    <property type="entry name" value="Sig_transdc_resp-reg_receiver"/>
</dbReference>
<dbReference type="Pfam" id="PF00072">
    <property type="entry name" value="Response_reg"/>
    <property type="match status" value="1"/>
</dbReference>
<sequence>MPKLLIVDDEETIRVGLTSMVNRLLPQWEVVGSCEDAEQAWEQVKSCAPDLAIIDIGMTGMSGLELALRLNKERPEINKIMLTGYDKFAYIQTALRAGATDYLLKPVQRDELVNAFAKVEELLIERNRQSKLLLEKTVLEWTMTKKDESLILLERLLDGEGLLDEDVRYGIILRFQYRNDPEADSRRVESPEAYWMADYEKSHRGLLKTVDVVLSNVCEMTFVAGRELSELKDWLECTEQAPDGKTPRWAPFGYGEPTEDLRQLPSAFRQAQEMLYRSIQPLDESNPDEETVRINRLAVAIEMNDLKAVNDLLNLWRRDLGQSSERHPVWMFGRLIRFVAFFVGLQATRMPSALLTEMNADITRLSGQLLFNGDPVTLLSTIDQFIEKVAQIKPDSFDERKIIGKVKEMMRREYGNPDFSLEQAALRVHLNPTYLSELFKETTGRKFIDYLTDIRLDEARRLLLETDMRMYEVCSSVGYTSSKYFSTLFRKKFDVTPTMYRDGPVLETD</sequence>
<dbReference type="InterPro" id="IPR018060">
    <property type="entry name" value="HTH_AraC"/>
</dbReference>
<reference evidence="11 12" key="1">
    <citation type="submission" date="2020-04" db="EMBL/GenBank/DDBJ databases">
        <title>Genome sequencing of novel species.</title>
        <authorList>
            <person name="Heo J."/>
            <person name="Kim S.-J."/>
            <person name="Kim J.-S."/>
            <person name="Hong S.-B."/>
            <person name="Kwon S.-W."/>
        </authorList>
    </citation>
    <scope>NUCLEOTIDE SEQUENCE [LARGE SCALE GENOMIC DNA]</scope>
    <source>
        <strain evidence="11 12">MFER-1</strain>
    </source>
</reference>
<dbReference type="Gene3D" id="1.10.10.60">
    <property type="entry name" value="Homeodomain-like"/>
    <property type="match status" value="2"/>
</dbReference>
<dbReference type="InterPro" id="IPR009057">
    <property type="entry name" value="Homeodomain-like_sf"/>
</dbReference>
<proteinExistence type="predicted"/>
<dbReference type="Proteomes" id="UP000502248">
    <property type="component" value="Chromosome"/>
</dbReference>
<dbReference type="EMBL" id="CP051680">
    <property type="protein sequence ID" value="QJD85433.1"/>
    <property type="molecule type" value="Genomic_DNA"/>
</dbReference>
<dbReference type="GO" id="GO:0005737">
    <property type="term" value="C:cytoplasm"/>
    <property type="evidence" value="ECO:0007669"/>
    <property type="project" value="UniProtKB-SubCell"/>
</dbReference>
<dbReference type="PROSITE" id="PS50110">
    <property type="entry name" value="RESPONSE_REGULATORY"/>
    <property type="match status" value="1"/>
</dbReference>
<evidence type="ECO:0000256" key="7">
    <source>
        <dbReference type="ARBA" id="ARBA00023163"/>
    </source>
</evidence>
<dbReference type="PROSITE" id="PS00041">
    <property type="entry name" value="HTH_ARAC_FAMILY_1"/>
    <property type="match status" value="1"/>
</dbReference>
<evidence type="ECO:0000313" key="11">
    <source>
        <dbReference type="EMBL" id="QJD85433.1"/>
    </source>
</evidence>
<evidence type="ECO:0000256" key="5">
    <source>
        <dbReference type="ARBA" id="ARBA00023015"/>
    </source>
</evidence>
<evidence type="ECO:0000256" key="8">
    <source>
        <dbReference type="PROSITE-ProRule" id="PRU00169"/>
    </source>
</evidence>
<keyword evidence="12" id="KW-1185">Reference proteome</keyword>
<dbReference type="PRINTS" id="PR00032">
    <property type="entry name" value="HTHARAC"/>
</dbReference>
<comment type="subcellular location">
    <subcellularLocation>
        <location evidence="1">Cytoplasm</location>
    </subcellularLocation>
</comment>
<evidence type="ECO:0000259" key="9">
    <source>
        <dbReference type="PROSITE" id="PS01124"/>
    </source>
</evidence>
<dbReference type="PANTHER" id="PTHR42713:SF3">
    <property type="entry name" value="TRANSCRIPTIONAL REGULATORY PROTEIN HPTR"/>
    <property type="match status" value="1"/>
</dbReference>
<dbReference type="CDD" id="cd17536">
    <property type="entry name" value="REC_YesN-like"/>
    <property type="match status" value="1"/>
</dbReference>
<dbReference type="SUPFAM" id="SSF52172">
    <property type="entry name" value="CheY-like"/>
    <property type="match status" value="1"/>
</dbReference>
<feature type="domain" description="Response regulatory" evidence="10">
    <location>
        <begin position="3"/>
        <end position="120"/>
    </location>
</feature>
<dbReference type="AlphaFoldDB" id="A0A7Z2ZMT3"/>
<evidence type="ECO:0000313" key="12">
    <source>
        <dbReference type="Proteomes" id="UP000502248"/>
    </source>
</evidence>
<dbReference type="InterPro" id="IPR051552">
    <property type="entry name" value="HptR"/>
</dbReference>
<dbReference type="PANTHER" id="PTHR42713">
    <property type="entry name" value="HISTIDINE KINASE-RELATED"/>
    <property type="match status" value="1"/>
</dbReference>
<dbReference type="SMART" id="SM00342">
    <property type="entry name" value="HTH_ARAC"/>
    <property type="match status" value="1"/>
</dbReference>
<evidence type="ECO:0000256" key="4">
    <source>
        <dbReference type="ARBA" id="ARBA00023012"/>
    </source>
</evidence>
<accession>A0A7Z2ZMT3</accession>
<keyword evidence="5" id="KW-0805">Transcription regulation</keyword>